<proteinExistence type="predicted"/>
<organism evidence="2 3">
    <name type="scientific">Eumeta variegata</name>
    <name type="common">Bagworm moth</name>
    <name type="synonym">Eumeta japonica</name>
    <dbReference type="NCBI Taxonomy" id="151549"/>
    <lineage>
        <taxon>Eukaryota</taxon>
        <taxon>Metazoa</taxon>
        <taxon>Ecdysozoa</taxon>
        <taxon>Arthropoda</taxon>
        <taxon>Hexapoda</taxon>
        <taxon>Insecta</taxon>
        <taxon>Pterygota</taxon>
        <taxon>Neoptera</taxon>
        <taxon>Endopterygota</taxon>
        <taxon>Lepidoptera</taxon>
        <taxon>Glossata</taxon>
        <taxon>Ditrysia</taxon>
        <taxon>Tineoidea</taxon>
        <taxon>Psychidae</taxon>
        <taxon>Oiketicinae</taxon>
        <taxon>Eumeta</taxon>
    </lineage>
</organism>
<reference evidence="2 3" key="1">
    <citation type="journal article" date="2019" name="Commun. Biol.">
        <title>The bagworm genome reveals a unique fibroin gene that provides high tensile strength.</title>
        <authorList>
            <person name="Kono N."/>
            <person name="Nakamura H."/>
            <person name="Ohtoshi R."/>
            <person name="Tomita M."/>
            <person name="Numata K."/>
            <person name="Arakawa K."/>
        </authorList>
    </citation>
    <scope>NUCLEOTIDE SEQUENCE [LARGE SCALE GENOMIC DNA]</scope>
</reference>
<feature type="domain" description="Reverse transcriptase" evidence="1">
    <location>
        <begin position="25"/>
        <end position="135"/>
    </location>
</feature>
<gene>
    <name evidence="2" type="ORF">EVAR_67508_1</name>
</gene>
<protein>
    <recommendedName>
        <fullName evidence="1">Reverse transcriptase domain-containing protein</fullName>
    </recommendedName>
</protein>
<dbReference type="EMBL" id="BGZK01002310">
    <property type="protein sequence ID" value="GBP92796.1"/>
    <property type="molecule type" value="Genomic_DNA"/>
</dbReference>
<evidence type="ECO:0000313" key="3">
    <source>
        <dbReference type="Proteomes" id="UP000299102"/>
    </source>
</evidence>
<evidence type="ECO:0000259" key="1">
    <source>
        <dbReference type="Pfam" id="PF00078"/>
    </source>
</evidence>
<dbReference type="PANTHER" id="PTHR47027">
    <property type="entry name" value="REVERSE TRANSCRIPTASE DOMAIN-CONTAINING PROTEIN"/>
    <property type="match status" value="1"/>
</dbReference>
<name>A0A4C1ZWH6_EUMVA</name>
<comment type="caution">
    <text evidence="2">The sequence shown here is derived from an EMBL/GenBank/DDBJ whole genome shotgun (WGS) entry which is preliminary data.</text>
</comment>
<sequence>MLRGGGGIVANVLYQLFNKFWKCHKALQFLHRCSSACIRINRAYIDWSHICRGVRHLCVASPWLFDLFMDSCLYNLKEYECELRMDELFVKCFMYADNKVIVAPSACGLQEMLNKMNGSVKKSGMKVHVSKTKVMAFKRGKVLPGVAALSEA</sequence>
<dbReference type="Pfam" id="PF00078">
    <property type="entry name" value="RVT_1"/>
    <property type="match status" value="1"/>
</dbReference>
<dbReference type="STRING" id="151549.A0A4C1ZWH6"/>
<dbReference type="InterPro" id="IPR000477">
    <property type="entry name" value="RT_dom"/>
</dbReference>
<keyword evidence="3" id="KW-1185">Reference proteome</keyword>
<dbReference type="Proteomes" id="UP000299102">
    <property type="component" value="Unassembled WGS sequence"/>
</dbReference>
<evidence type="ECO:0000313" key="2">
    <source>
        <dbReference type="EMBL" id="GBP92796.1"/>
    </source>
</evidence>
<dbReference type="OrthoDB" id="8775810at2759"/>
<accession>A0A4C1ZWH6</accession>
<dbReference type="PANTHER" id="PTHR47027:SF20">
    <property type="entry name" value="REVERSE TRANSCRIPTASE-LIKE PROTEIN WITH RNA-DIRECTED DNA POLYMERASE DOMAIN"/>
    <property type="match status" value="1"/>
</dbReference>
<dbReference type="AlphaFoldDB" id="A0A4C1ZWH6"/>